<reference evidence="9" key="1">
    <citation type="journal article" date="2019" name="Int. J. Syst. Evol. Microbiol.">
        <title>The Global Catalogue of Microorganisms (GCM) 10K type strain sequencing project: providing services to taxonomists for standard genome sequencing and annotation.</title>
        <authorList>
            <consortium name="The Broad Institute Genomics Platform"/>
            <consortium name="The Broad Institute Genome Sequencing Center for Infectious Disease"/>
            <person name="Wu L."/>
            <person name="Ma J."/>
        </authorList>
    </citation>
    <scope>NUCLEOTIDE SEQUENCE [LARGE SCALE GENOMIC DNA]</scope>
    <source>
        <strain evidence="9">XZYJ18</strain>
    </source>
</reference>
<organism evidence="8 9">
    <name type="scientific">Nocardiopsis mangrovi</name>
    <dbReference type="NCBI Taxonomy" id="1179818"/>
    <lineage>
        <taxon>Bacteria</taxon>
        <taxon>Bacillati</taxon>
        <taxon>Actinomycetota</taxon>
        <taxon>Actinomycetes</taxon>
        <taxon>Streptosporangiales</taxon>
        <taxon>Nocardiopsidaceae</taxon>
        <taxon>Nocardiopsis</taxon>
    </lineage>
</organism>
<sequence>MIAFESLLDDPGMFLGGAALITAGLFVVAYFIFIIAAFISSLTSELEFGMKLVWALFIICAPFLGALCWFLIGKRNAAVTARW</sequence>
<feature type="transmembrane region" description="Helical" evidence="6">
    <location>
        <begin position="12"/>
        <end position="40"/>
    </location>
</feature>
<proteinExistence type="predicted"/>
<evidence type="ECO:0000259" key="7">
    <source>
        <dbReference type="Pfam" id="PF13396"/>
    </source>
</evidence>
<evidence type="ECO:0000313" key="8">
    <source>
        <dbReference type="EMBL" id="MFC4563712.1"/>
    </source>
</evidence>
<evidence type="ECO:0000256" key="6">
    <source>
        <dbReference type="SAM" id="Phobius"/>
    </source>
</evidence>
<dbReference type="Proteomes" id="UP001595923">
    <property type="component" value="Unassembled WGS sequence"/>
</dbReference>
<dbReference type="EMBL" id="JBHSFQ010000017">
    <property type="protein sequence ID" value="MFC4563712.1"/>
    <property type="molecule type" value="Genomic_DNA"/>
</dbReference>
<feature type="domain" description="Cardiolipin synthase N-terminal" evidence="7">
    <location>
        <begin position="32"/>
        <end position="73"/>
    </location>
</feature>
<dbReference type="InterPro" id="IPR027379">
    <property type="entry name" value="CLS_N"/>
</dbReference>
<evidence type="ECO:0000256" key="2">
    <source>
        <dbReference type="ARBA" id="ARBA00022475"/>
    </source>
</evidence>
<name>A0ABV9DZ22_9ACTN</name>
<evidence type="ECO:0000256" key="4">
    <source>
        <dbReference type="ARBA" id="ARBA00022989"/>
    </source>
</evidence>
<evidence type="ECO:0000256" key="3">
    <source>
        <dbReference type="ARBA" id="ARBA00022692"/>
    </source>
</evidence>
<dbReference type="Pfam" id="PF13396">
    <property type="entry name" value="PLDc_N"/>
    <property type="match status" value="1"/>
</dbReference>
<keyword evidence="9" id="KW-1185">Reference proteome</keyword>
<comment type="caution">
    <text evidence="8">The sequence shown here is derived from an EMBL/GenBank/DDBJ whole genome shotgun (WGS) entry which is preliminary data.</text>
</comment>
<keyword evidence="3 6" id="KW-0812">Transmembrane</keyword>
<evidence type="ECO:0000256" key="5">
    <source>
        <dbReference type="ARBA" id="ARBA00023136"/>
    </source>
</evidence>
<accession>A0ABV9DZ22</accession>
<evidence type="ECO:0000256" key="1">
    <source>
        <dbReference type="ARBA" id="ARBA00004651"/>
    </source>
</evidence>
<protein>
    <submittedName>
        <fullName evidence="8">PLDc N-terminal domain-containing protein</fullName>
    </submittedName>
</protein>
<feature type="transmembrane region" description="Helical" evidence="6">
    <location>
        <begin position="52"/>
        <end position="72"/>
    </location>
</feature>
<keyword evidence="4 6" id="KW-1133">Transmembrane helix</keyword>
<keyword evidence="2" id="KW-1003">Cell membrane</keyword>
<evidence type="ECO:0000313" key="9">
    <source>
        <dbReference type="Proteomes" id="UP001595923"/>
    </source>
</evidence>
<comment type="subcellular location">
    <subcellularLocation>
        <location evidence="1">Cell membrane</location>
        <topology evidence="1">Multi-pass membrane protein</topology>
    </subcellularLocation>
</comment>
<gene>
    <name evidence="8" type="ORF">ACFO4E_17755</name>
</gene>
<keyword evidence="5 6" id="KW-0472">Membrane</keyword>
<dbReference type="RefSeq" id="WP_378576220.1">
    <property type="nucleotide sequence ID" value="NZ_JBHSFQ010000017.1"/>
</dbReference>